<gene>
    <name evidence="2" type="ORF">ABID44_003418</name>
</gene>
<protein>
    <submittedName>
        <fullName evidence="2">N-methylhydantoinase B</fullName>
        <ecNumber evidence="2">3.5.2.14</ecNumber>
    </submittedName>
</protein>
<reference evidence="2 3" key="1">
    <citation type="submission" date="2024-06" db="EMBL/GenBank/DDBJ databases">
        <title>Genomic Encyclopedia of Type Strains, Phase IV (KMG-IV): sequencing the most valuable type-strain genomes for metagenomic binning, comparative biology and taxonomic classification.</title>
        <authorList>
            <person name="Goeker M."/>
        </authorList>
    </citation>
    <scope>NUCLEOTIDE SEQUENCE [LARGE SCALE GENOMIC DNA]</scope>
    <source>
        <strain evidence="2 3">DSM 19730</strain>
    </source>
</reference>
<evidence type="ECO:0000313" key="3">
    <source>
        <dbReference type="Proteomes" id="UP001549143"/>
    </source>
</evidence>
<keyword evidence="2" id="KW-0378">Hydrolase</keyword>
<organism evidence="2 3">
    <name type="scientific">Aquamicrobium ahrensii</name>
    <dbReference type="NCBI Taxonomy" id="469551"/>
    <lineage>
        <taxon>Bacteria</taxon>
        <taxon>Pseudomonadati</taxon>
        <taxon>Pseudomonadota</taxon>
        <taxon>Alphaproteobacteria</taxon>
        <taxon>Hyphomicrobiales</taxon>
        <taxon>Phyllobacteriaceae</taxon>
        <taxon>Aquamicrobium</taxon>
    </lineage>
</organism>
<dbReference type="EC" id="3.5.2.14" evidence="2"/>
<dbReference type="Pfam" id="PF02538">
    <property type="entry name" value="Hydantoinase_B"/>
    <property type="match status" value="1"/>
</dbReference>
<proteinExistence type="predicted"/>
<dbReference type="Proteomes" id="UP001549143">
    <property type="component" value="Unassembled WGS sequence"/>
</dbReference>
<feature type="domain" description="Hydantoinase B/oxoprolinase" evidence="1">
    <location>
        <begin position="2"/>
        <end position="512"/>
    </location>
</feature>
<name>A0ABV2KSN6_9HYPH</name>
<dbReference type="PANTHER" id="PTHR11365:SF23">
    <property type="entry name" value="HYPOTHETICAL 5-OXOPROLINASE (EUROFUNG)-RELATED"/>
    <property type="match status" value="1"/>
</dbReference>
<evidence type="ECO:0000259" key="1">
    <source>
        <dbReference type="Pfam" id="PF02538"/>
    </source>
</evidence>
<dbReference type="GO" id="GO:0047423">
    <property type="term" value="F:N-methylhydantoinase (ATP-hydrolyzing) activity"/>
    <property type="evidence" value="ECO:0007669"/>
    <property type="project" value="UniProtKB-EC"/>
</dbReference>
<evidence type="ECO:0000313" key="2">
    <source>
        <dbReference type="EMBL" id="MET3663063.1"/>
    </source>
</evidence>
<dbReference type="InterPro" id="IPR045079">
    <property type="entry name" value="Oxoprolinase-like"/>
</dbReference>
<dbReference type="InterPro" id="IPR003692">
    <property type="entry name" value="Hydantoinase_B"/>
</dbReference>
<dbReference type="PANTHER" id="PTHR11365">
    <property type="entry name" value="5-OXOPROLINASE RELATED"/>
    <property type="match status" value="1"/>
</dbReference>
<dbReference type="RefSeq" id="WP_354152887.1">
    <property type="nucleotide sequence ID" value="NZ_JBEPMN010000018.1"/>
</dbReference>
<dbReference type="EMBL" id="JBEPMN010000018">
    <property type="protein sequence ID" value="MET3663063.1"/>
    <property type="molecule type" value="Genomic_DNA"/>
</dbReference>
<accession>A0ABV2KSN6</accession>
<keyword evidence="3" id="KW-1185">Reference proteome</keyword>
<sequence>MDAVDIEIQWQQLISFLSEAALMIVKTSFSKIVSEGGDFGCLLYDRKGRMIAQDTGVSSKLAPSPRTVVEILAQYGADDIHEGDVFITNDPWLCCGHLYDISVIRPLFHRGRLVGFGETMAHVPDIGGSLSSDVHEVFEEGLNLPVIHLLRRGHDVPEVWALIRANVRVPDQLEGDIRAFISSLELDQRRISAFLEENGLDDLQPIAEEIIARSERAMREGLKTLIQPGTFRNRIMLDGLETDDPLSISVSISRHDDGSVTVDFDGTGPQSAVGINCTEAYTQAWTAYSIRCIVAPHIPYNAGLLKPVIVKAPQGSFLNARRPAPVRMKSATGNFIPAAIFGALAEVAPDRVIAESGIKCVIRCFGVDAQGRSIAETPHFMGGLGARANKDGISCMSFPAAGAETPVEMLENALPLTVTHKALISDSGGVGRYRGGLGQRIGLRCESDRPLNVLVQNIKVHTPAIGYAGGGEGGRGYNRLGEKMLPGKTQVRLVRGDQLEIGLSGGGGMGDPLARPVAEVVSDVAHGWVSPEVAADCYGVAFRPDGSVDDVSTRQLRAPLRAQATYPEKA</sequence>
<comment type="caution">
    <text evidence="2">The sequence shown here is derived from an EMBL/GenBank/DDBJ whole genome shotgun (WGS) entry which is preliminary data.</text>
</comment>